<evidence type="ECO:0000313" key="7">
    <source>
        <dbReference type="Proteomes" id="UP000245464"/>
    </source>
</evidence>
<dbReference type="Gene3D" id="2.40.70.10">
    <property type="entry name" value="Acid Proteases"/>
    <property type="match status" value="2"/>
</dbReference>
<dbReference type="InterPro" id="IPR034164">
    <property type="entry name" value="Pepsin-like_dom"/>
</dbReference>
<reference evidence="6" key="3">
    <citation type="journal article" date="2022" name="bioRxiv">
        <title>A global pangenome for the wheat fungal pathogen Pyrenophora tritici-repentis and prediction of effector protein structural homology.</title>
        <authorList>
            <person name="Moolhuijzen P."/>
            <person name="See P.T."/>
            <person name="Shi G."/>
            <person name="Powell H.R."/>
            <person name="Cockram J."/>
            <person name="Jorgensen L.N."/>
            <person name="Benslimane H."/>
            <person name="Strelkov S.E."/>
            <person name="Turner J."/>
            <person name="Liu Z."/>
            <person name="Moffat C.S."/>
        </authorList>
    </citation>
    <scope>NUCLEOTIDE SEQUENCE</scope>
    <source>
        <strain evidence="6">86-124</strain>
    </source>
</reference>
<keyword evidence="6" id="KW-0645">Protease</keyword>
<keyword evidence="3" id="KW-0732">Signal</keyword>
<feature type="active site" evidence="2">
    <location>
        <position position="49"/>
    </location>
</feature>
<accession>A0A2W1CWU1</accession>
<dbReference type="InterPro" id="IPR021109">
    <property type="entry name" value="Peptidase_aspartic_dom_sf"/>
</dbReference>
<dbReference type="GO" id="GO:0004190">
    <property type="term" value="F:aspartic-type endopeptidase activity"/>
    <property type="evidence" value="ECO:0007669"/>
    <property type="project" value="InterPro"/>
</dbReference>
<evidence type="ECO:0000256" key="3">
    <source>
        <dbReference type="SAM" id="SignalP"/>
    </source>
</evidence>
<comment type="similarity">
    <text evidence="1">Belongs to the peptidase A1 family.</text>
</comment>
<dbReference type="Pfam" id="PF00026">
    <property type="entry name" value="Asp"/>
    <property type="match status" value="2"/>
</dbReference>
<comment type="caution">
    <text evidence="6">The sequence shown here is derived from an EMBL/GenBank/DDBJ whole genome shotgun (WGS) entry which is preliminary data.</text>
</comment>
<dbReference type="OrthoDB" id="771136at2759"/>
<evidence type="ECO:0000256" key="1">
    <source>
        <dbReference type="ARBA" id="ARBA00007447"/>
    </source>
</evidence>
<feature type="chain" id="PRO_5042700770" evidence="3">
    <location>
        <begin position="18"/>
        <end position="406"/>
    </location>
</feature>
<evidence type="ECO:0000256" key="2">
    <source>
        <dbReference type="PIRSR" id="PIRSR601461-1"/>
    </source>
</evidence>
<dbReference type="InterPro" id="IPR033121">
    <property type="entry name" value="PEPTIDASE_A1"/>
</dbReference>
<name>A0A2W1CWU1_9PLEO</name>
<dbReference type="OMA" id="PRFGIYY"/>
<evidence type="ECO:0000313" key="8">
    <source>
        <dbReference type="Proteomes" id="UP000249757"/>
    </source>
</evidence>
<feature type="signal peptide" evidence="3">
    <location>
        <begin position="1"/>
        <end position="17"/>
    </location>
</feature>
<evidence type="ECO:0000313" key="6">
    <source>
        <dbReference type="EMBL" id="KAI1517705.1"/>
    </source>
</evidence>
<dbReference type="Proteomes" id="UP000245464">
    <property type="component" value="Chromosome 1"/>
</dbReference>
<evidence type="ECO:0000313" key="5">
    <source>
        <dbReference type="EMBL" id="KAF7578618.1"/>
    </source>
</evidence>
<keyword evidence="6" id="KW-0378">Hydrolase</keyword>
<dbReference type="EMBL" id="NRDI02000003">
    <property type="protein sequence ID" value="KAI1517705.1"/>
    <property type="molecule type" value="Genomic_DNA"/>
</dbReference>
<sequence length="406" mass="44564">MVASVKIVLAVATTASAAILELPVAIKNSYLSVPFQVGTPPKEHRLSLDTGSASSFMLNTDCTATSCPDGSKPYYIRQPYNASASSSAVDKHISAAIPYLGGNVAGETFEDVFGDPASDIQWNQTFVSVNQSSWRFITADGFLGLGFSTIAEKNTTTVVETLMQNDLLDAPRFSLFYGTNPSDNGTQDGALTIGGSHEEKYADGPIVYAPLKKEGEYQLWRTPLRSISILVARNPTDPNSTVEVHNGRLPTTRVPEGTWPHANVTWNMFTSGSAVFDTGAGSLSLPIVTLPGLYYNLGWNYTKLFETHEERIECQHLNASWAVTLTLGDGAPEDDVSFSIRGDEFFFNHECMPPFDTTGDSYALIGMSFLRRHYSVFDFGSNKVENYAPRIGFGRLKKAYDYMYQY</sequence>
<proteinExistence type="inferred from homology"/>
<reference evidence="8" key="4">
    <citation type="journal article" date="2022" name="Microb. Genom.">
        <title>A global pangenome for the wheat fungal pathogen Pyrenophora tritici-repentis and prediction of effector protein structural homology.</title>
        <authorList>
            <person name="Moolhuijzen P.M."/>
            <person name="See P.T."/>
            <person name="Shi G."/>
            <person name="Powell H.R."/>
            <person name="Cockram J."/>
            <person name="Jorgensen L.N."/>
            <person name="Benslimane H."/>
            <person name="Strelkov S.E."/>
            <person name="Turner J."/>
            <person name="Liu Z."/>
            <person name="Moffat C.S."/>
        </authorList>
    </citation>
    <scope>NUCLEOTIDE SEQUENCE [LARGE SCALE GENOMIC DNA]</scope>
</reference>
<dbReference type="SUPFAM" id="SSF50630">
    <property type="entry name" value="Acid proteases"/>
    <property type="match status" value="1"/>
</dbReference>
<dbReference type="AlphaFoldDB" id="A0A2W1CWU1"/>
<dbReference type="GO" id="GO:0000324">
    <property type="term" value="C:fungal-type vacuole"/>
    <property type="evidence" value="ECO:0007669"/>
    <property type="project" value="TreeGrafter"/>
</dbReference>
<dbReference type="EMBL" id="NQIK02000001">
    <property type="protein sequence ID" value="KAF7578618.1"/>
    <property type="molecule type" value="Genomic_DNA"/>
</dbReference>
<feature type="active site" evidence="2">
    <location>
        <position position="277"/>
    </location>
</feature>
<dbReference type="PANTHER" id="PTHR47966:SF68">
    <property type="entry name" value="PEPTIDASE A1 DOMAIN-CONTAINING PROTEIN"/>
    <property type="match status" value="1"/>
</dbReference>
<reference evidence="6" key="2">
    <citation type="submission" date="2021-05" db="EMBL/GenBank/DDBJ databases">
        <authorList>
            <person name="Moolhuijzen P.M."/>
            <person name="Moffat C.S."/>
        </authorList>
    </citation>
    <scope>NUCLEOTIDE SEQUENCE</scope>
    <source>
        <strain evidence="6">86-124</strain>
    </source>
</reference>
<organism evidence="6 8">
    <name type="scientific">Pyrenophora tritici-repentis</name>
    <dbReference type="NCBI Taxonomy" id="45151"/>
    <lineage>
        <taxon>Eukaryota</taxon>
        <taxon>Fungi</taxon>
        <taxon>Dikarya</taxon>
        <taxon>Ascomycota</taxon>
        <taxon>Pezizomycotina</taxon>
        <taxon>Dothideomycetes</taxon>
        <taxon>Pleosporomycetidae</taxon>
        <taxon>Pleosporales</taxon>
        <taxon>Pleosporineae</taxon>
        <taxon>Pleosporaceae</taxon>
        <taxon>Pyrenophora</taxon>
    </lineage>
</organism>
<dbReference type="Proteomes" id="UP000249757">
    <property type="component" value="Unassembled WGS sequence"/>
</dbReference>
<dbReference type="PRINTS" id="PR00792">
    <property type="entry name" value="PEPSIN"/>
</dbReference>
<dbReference type="PANTHER" id="PTHR47966">
    <property type="entry name" value="BETA-SITE APP-CLEAVING ENZYME, ISOFORM A-RELATED"/>
    <property type="match status" value="1"/>
</dbReference>
<reference evidence="5 7" key="1">
    <citation type="journal article" date="2018" name="BMC Genomics">
        <title>Comparative genomics of the wheat fungal pathogen Pyrenophora tritici-repentis reveals chromosomal variations and genome plasticity.</title>
        <authorList>
            <person name="Moolhuijzen P."/>
            <person name="See P.T."/>
            <person name="Hane J.K."/>
            <person name="Shi G."/>
            <person name="Liu Z."/>
            <person name="Oliver R.P."/>
            <person name="Moffat C.S."/>
        </authorList>
    </citation>
    <scope>NUCLEOTIDE SEQUENCE [LARGE SCALE GENOMIC DNA]</scope>
    <source>
        <strain evidence="5">M4</strain>
    </source>
</reference>
<evidence type="ECO:0000259" key="4">
    <source>
        <dbReference type="PROSITE" id="PS51767"/>
    </source>
</evidence>
<dbReference type="PROSITE" id="PS51767">
    <property type="entry name" value="PEPTIDASE_A1"/>
    <property type="match status" value="1"/>
</dbReference>
<feature type="domain" description="Peptidase A1" evidence="4">
    <location>
        <begin position="31"/>
        <end position="388"/>
    </location>
</feature>
<protein>
    <submittedName>
        <fullName evidence="5">Asp domain containing protein</fullName>
    </submittedName>
    <submittedName>
        <fullName evidence="6">Eukaryotic aspartyl protease</fullName>
    </submittedName>
</protein>
<gene>
    <name evidence="6" type="ORF">Ptr86124_003006</name>
    <name evidence="5" type="ORF">PtrM4_028580</name>
</gene>
<dbReference type="GO" id="GO:0006508">
    <property type="term" value="P:proteolysis"/>
    <property type="evidence" value="ECO:0007669"/>
    <property type="project" value="UniProtKB-KW"/>
</dbReference>
<dbReference type="InterPro" id="IPR001461">
    <property type="entry name" value="Aspartic_peptidase_A1"/>
</dbReference>
<keyword evidence="8" id="KW-1185">Reference proteome</keyword>
<dbReference type="CDD" id="cd05471">
    <property type="entry name" value="pepsin_like"/>
    <property type="match status" value="1"/>
</dbReference>